<name>A0ACB0EMU3_RANTA</name>
<evidence type="ECO:0000313" key="1">
    <source>
        <dbReference type="EMBL" id="CAI9701863.1"/>
    </source>
</evidence>
<accession>A0ACB0EMU3</accession>
<dbReference type="Proteomes" id="UP001162501">
    <property type="component" value="Chromosome 22"/>
</dbReference>
<evidence type="ECO:0000313" key="2">
    <source>
        <dbReference type="Proteomes" id="UP001162501"/>
    </source>
</evidence>
<dbReference type="EMBL" id="OX596106">
    <property type="protein sequence ID" value="CAI9701863.1"/>
    <property type="molecule type" value="Genomic_DNA"/>
</dbReference>
<organism evidence="1 2">
    <name type="scientific">Rangifer tarandus platyrhynchus</name>
    <name type="common">Svalbard reindeer</name>
    <dbReference type="NCBI Taxonomy" id="3082113"/>
    <lineage>
        <taxon>Eukaryota</taxon>
        <taxon>Metazoa</taxon>
        <taxon>Chordata</taxon>
        <taxon>Craniata</taxon>
        <taxon>Vertebrata</taxon>
        <taxon>Euteleostomi</taxon>
        <taxon>Mammalia</taxon>
        <taxon>Eutheria</taxon>
        <taxon>Laurasiatheria</taxon>
        <taxon>Artiodactyla</taxon>
        <taxon>Ruminantia</taxon>
        <taxon>Pecora</taxon>
        <taxon>Cervidae</taxon>
        <taxon>Odocoileinae</taxon>
        <taxon>Rangifer</taxon>
    </lineage>
</organism>
<proteinExistence type="predicted"/>
<protein>
    <submittedName>
        <fullName evidence="1">Uncharacterized protein</fullName>
    </submittedName>
</protein>
<sequence length="108" mass="10770">MRRAHWLRAPQNGLSKNGCAARRPSGARARPSRPLGAYLARAPGGPAGACASPGPTAPRAAPRAPPAPPPPGASSRLAGYPHDPAARPEPFVPLGVGSSAPSVTSDTA</sequence>
<reference evidence="1" key="1">
    <citation type="submission" date="2023-05" db="EMBL/GenBank/DDBJ databases">
        <authorList>
            <consortium name="ELIXIR-Norway"/>
        </authorList>
    </citation>
    <scope>NUCLEOTIDE SEQUENCE</scope>
</reference>
<gene>
    <name evidence="1" type="ORF">MRATA1EN3_LOCUS13076</name>
</gene>